<organism evidence="1 2">
    <name type="scientific">Polyporus arcularius HHB13444</name>
    <dbReference type="NCBI Taxonomy" id="1314778"/>
    <lineage>
        <taxon>Eukaryota</taxon>
        <taxon>Fungi</taxon>
        <taxon>Dikarya</taxon>
        <taxon>Basidiomycota</taxon>
        <taxon>Agaricomycotina</taxon>
        <taxon>Agaricomycetes</taxon>
        <taxon>Polyporales</taxon>
        <taxon>Polyporaceae</taxon>
        <taxon>Polyporus</taxon>
    </lineage>
</organism>
<name>A0A5C3PBE0_9APHY</name>
<evidence type="ECO:0008006" key="3">
    <source>
        <dbReference type="Google" id="ProtNLM"/>
    </source>
</evidence>
<sequence length="219" mass="24774">MLENEAEIYDAFPPALVGCKEVQYSDTCYFRKSTSSYLVDDPGSALVPKFYGFYVPYEPGVPATSVRGSSYRQPTTGEVSPILLIEDCGTEIRAQKQSDRERCESLMTRLHDAGFTQGSYRSRNFLVEDRPSAAEEEVEGEAAERCPHYRIIDFGRGSSKKVLREQYGGKLGLYLFNQHLNEDRSEMKAAWRQMAREGRREDSDSCEHDCICGGMLQSD</sequence>
<gene>
    <name evidence="1" type="ORF">K466DRAFT_617972</name>
</gene>
<dbReference type="AlphaFoldDB" id="A0A5C3PBE0"/>
<dbReference type="EMBL" id="ML211172">
    <property type="protein sequence ID" value="TFK87034.1"/>
    <property type="molecule type" value="Genomic_DNA"/>
</dbReference>
<dbReference type="InParanoid" id="A0A5C3PBE0"/>
<evidence type="ECO:0000313" key="1">
    <source>
        <dbReference type="EMBL" id="TFK87034.1"/>
    </source>
</evidence>
<keyword evidence="2" id="KW-1185">Reference proteome</keyword>
<proteinExistence type="predicted"/>
<evidence type="ECO:0000313" key="2">
    <source>
        <dbReference type="Proteomes" id="UP000308197"/>
    </source>
</evidence>
<reference evidence="1 2" key="1">
    <citation type="journal article" date="2019" name="Nat. Ecol. Evol.">
        <title>Megaphylogeny resolves global patterns of mushroom evolution.</title>
        <authorList>
            <person name="Varga T."/>
            <person name="Krizsan K."/>
            <person name="Foldi C."/>
            <person name="Dima B."/>
            <person name="Sanchez-Garcia M."/>
            <person name="Sanchez-Ramirez S."/>
            <person name="Szollosi G.J."/>
            <person name="Szarkandi J.G."/>
            <person name="Papp V."/>
            <person name="Albert L."/>
            <person name="Andreopoulos W."/>
            <person name="Angelini C."/>
            <person name="Antonin V."/>
            <person name="Barry K.W."/>
            <person name="Bougher N.L."/>
            <person name="Buchanan P."/>
            <person name="Buyck B."/>
            <person name="Bense V."/>
            <person name="Catcheside P."/>
            <person name="Chovatia M."/>
            <person name="Cooper J."/>
            <person name="Damon W."/>
            <person name="Desjardin D."/>
            <person name="Finy P."/>
            <person name="Geml J."/>
            <person name="Haridas S."/>
            <person name="Hughes K."/>
            <person name="Justo A."/>
            <person name="Karasinski D."/>
            <person name="Kautmanova I."/>
            <person name="Kiss B."/>
            <person name="Kocsube S."/>
            <person name="Kotiranta H."/>
            <person name="LaButti K.M."/>
            <person name="Lechner B.E."/>
            <person name="Liimatainen K."/>
            <person name="Lipzen A."/>
            <person name="Lukacs Z."/>
            <person name="Mihaltcheva S."/>
            <person name="Morgado L.N."/>
            <person name="Niskanen T."/>
            <person name="Noordeloos M.E."/>
            <person name="Ohm R.A."/>
            <person name="Ortiz-Santana B."/>
            <person name="Ovrebo C."/>
            <person name="Racz N."/>
            <person name="Riley R."/>
            <person name="Savchenko A."/>
            <person name="Shiryaev A."/>
            <person name="Soop K."/>
            <person name="Spirin V."/>
            <person name="Szebenyi C."/>
            <person name="Tomsovsky M."/>
            <person name="Tulloss R.E."/>
            <person name="Uehling J."/>
            <person name="Grigoriev I.V."/>
            <person name="Vagvolgyi C."/>
            <person name="Papp T."/>
            <person name="Martin F.M."/>
            <person name="Miettinen O."/>
            <person name="Hibbett D.S."/>
            <person name="Nagy L.G."/>
        </authorList>
    </citation>
    <scope>NUCLEOTIDE SEQUENCE [LARGE SCALE GENOMIC DNA]</scope>
    <source>
        <strain evidence="1 2">HHB13444</strain>
    </source>
</reference>
<dbReference type="STRING" id="1314778.A0A5C3PBE0"/>
<accession>A0A5C3PBE0</accession>
<protein>
    <recommendedName>
        <fullName evidence="3">Protein kinase domain-containing protein</fullName>
    </recommendedName>
</protein>
<dbReference type="Proteomes" id="UP000308197">
    <property type="component" value="Unassembled WGS sequence"/>
</dbReference>